<dbReference type="NCBIfam" id="TIGR00262">
    <property type="entry name" value="trpA"/>
    <property type="match status" value="1"/>
</dbReference>
<organism evidence="11 12">
    <name type="scientific">Tepidiforma thermophila (strain KCTC 52669 / CGMCC 1.13589 / G233)</name>
    <dbReference type="NCBI Taxonomy" id="2761530"/>
    <lineage>
        <taxon>Bacteria</taxon>
        <taxon>Bacillati</taxon>
        <taxon>Chloroflexota</taxon>
        <taxon>Tepidiformia</taxon>
        <taxon>Tepidiformales</taxon>
        <taxon>Tepidiformaceae</taxon>
        <taxon>Tepidiforma</taxon>
    </lineage>
</organism>
<comment type="subunit">
    <text evidence="3 9">Tetramer of two alpha and two beta chains.</text>
</comment>
<dbReference type="InterPro" id="IPR002028">
    <property type="entry name" value="Trp_synthase_suA"/>
</dbReference>
<dbReference type="Proteomes" id="UP000223071">
    <property type="component" value="Unassembled WGS sequence"/>
</dbReference>
<comment type="pathway">
    <text evidence="2 9">Amino-acid biosynthesis; L-tryptophan biosynthesis; L-tryptophan from chorismate: step 5/5.</text>
</comment>
<evidence type="ECO:0000313" key="12">
    <source>
        <dbReference type="Proteomes" id="UP000223071"/>
    </source>
</evidence>
<reference evidence="11 12" key="1">
    <citation type="submission" date="2017-09" db="EMBL/GenBank/DDBJ databases">
        <title>Sequencing the genomes of two abundant thermophiles in Great Basin hot springs: Thermocrinis jamiesonii and novel Chloroflexi Thermoflexus hugenholtzii.</title>
        <authorList>
            <person name="Hedlund B."/>
        </authorList>
    </citation>
    <scope>NUCLEOTIDE SEQUENCE [LARGE SCALE GENOMIC DNA]</scope>
    <source>
        <strain evidence="11 12">G233</strain>
    </source>
</reference>
<dbReference type="Pfam" id="PF00290">
    <property type="entry name" value="Trp_syntA"/>
    <property type="match status" value="1"/>
</dbReference>
<dbReference type="GO" id="GO:0005829">
    <property type="term" value="C:cytosol"/>
    <property type="evidence" value="ECO:0007669"/>
    <property type="project" value="TreeGrafter"/>
</dbReference>
<comment type="function">
    <text evidence="1 9">The alpha subunit is responsible for the aldol cleavage of indoleglycerol phosphate to indole and glyceraldehyde 3-phosphate.</text>
</comment>
<accession>A0A2A9HG15</accession>
<dbReference type="AlphaFoldDB" id="A0A2A9HG15"/>
<dbReference type="Gene3D" id="3.20.20.70">
    <property type="entry name" value="Aldolase class I"/>
    <property type="match status" value="1"/>
</dbReference>
<keyword evidence="5 9" id="KW-0822">Tryptophan biosynthesis</keyword>
<dbReference type="EMBL" id="PDJQ01000001">
    <property type="protein sequence ID" value="PFG74082.1"/>
    <property type="molecule type" value="Genomic_DNA"/>
</dbReference>
<sequence length="263" mass="28124">MSQRLRETFARARETGRKLFVGYITAGYPRRADTVPILLAMQEGGADVIELGVPFTDPLADGATIQHANQVALQQGVTLADCFAFVRAAREQGLTVPVLLMGYYNPILARGEARACAEAAAAGADGWIVVDLPPEEAGSFLQACRAHDLSFVPLVAPTTRDERITRIASVADAFLYCVSVTGTTGKGNVALDTLPEFISRVRARTSLPLAVGFGINTREQAEAVRRVADAAVVGSAIITAIDAAEENHRAQRVREFVEDVSGR</sequence>
<comment type="similarity">
    <text evidence="9 10">Belongs to the TrpA family.</text>
</comment>
<name>A0A2A9HG15_TEPT2</name>
<evidence type="ECO:0000256" key="8">
    <source>
        <dbReference type="ARBA" id="ARBA00049047"/>
    </source>
</evidence>
<evidence type="ECO:0000256" key="4">
    <source>
        <dbReference type="ARBA" id="ARBA00022605"/>
    </source>
</evidence>
<evidence type="ECO:0000256" key="10">
    <source>
        <dbReference type="RuleBase" id="RU003662"/>
    </source>
</evidence>
<dbReference type="FunFam" id="3.20.20.70:FF:000037">
    <property type="entry name" value="Tryptophan synthase alpha chain"/>
    <property type="match status" value="1"/>
</dbReference>
<dbReference type="PROSITE" id="PS00167">
    <property type="entry name" value="TRP_SYNTHASE_ALPHA"/>
    <property type="match status" value="1"/>
</dbReference>
<dbReference type="EC" id="4.2.1.20" evidence="9"/>
<dbReference type="GO" id="GO:0004834">
    <property type="term" value="F:tryptophan synthase activity"/>
    <property type="evidence" value="ECO:0007669"/>
    <property type="project" value="UniProtKB-UniRule"/>
</dbReference>
<comment type="caution">
    <text evidence="11">The sequence shown here is derived from an EMBL/GenBank/DDBJ whole genome shotgun (WGS) entry which is preliminary data.</text>
</comment>
<evidence type="ECO:0000256" key="1">
    <source>
        <dbReference type="ARBA" id="ARBA00003365"/>
    </source>
</evidence>
<evidence type="ECO:0000256" key="5">
    <source>
        <dbReference type="ARBA" id="ARBA00022822"/>
    </source>
</evidence>
<dbReference type="PANTHER" id="PTHR43406">
    <property type="entry name" value="TRYPTOPHAN SYNTHASE, ALPHA CHAIN"/>
    <property type="match status" value="1"/>
</dbReference>
<dbReference type="RefSeq" id="WP_098503495.1">
    <property type="nucleotide sequence ID" value="NZ_PDJQ01000001.1"/>
</dbReference>
<keyword evidence="12" id="KW-1185">Reference proteome</keyword>
<evidence type="ECO:0000256" key="2">
    <source>
        <dbReference type="ARBA" id="ARBA00004733"/>
    </source>
</evidence>
<evidence type="ECO:0000256" key="9">
    <source>
        <dbReference type="HAMAP-Rule" id="MF_00131"/>
    </source>
</evidence>
<dbReference type="PANTHER" id="PTHR43406:SF1">
    <property type="entry name" value="TRYPTOPHAN SYNTHASE ALPHA CHAIN, CHLOROPLASTIC"/>
    <property type="match status" value="1"/>
</dbReference>
<keyword evidence="6 9" id="KW-0057">Aromatic amino acid biosynthesis</keyword>
<gene>
    <name evidence="9" type="primary">trpA</name>
    <name evidence="11" type="ORF">A9A59_1290</name>
</gene>
<comment type="catalytic activity">
    <reaction evidence="8 9">
        <text>(1S,2R)-1-C-(indol-3-yl)glycerol 3-phosphate + L-serine = D-glyceraldehyde 3-phosphate + L-tryptophan + H2O</text>
        <dbReference type="Rhea" id="RHEA:10532"/>
        <dbReference type="ChEBI" id="CHEBI:15377"/>
        <dbReference type="ChEBI" id="CHEBI:33384"/>
        <dbReference type="ChEBI" id="CHEBI:57912"/>
        <dbReference type="ChEBI" id="CHEBI:58866"/>
        <dbReference type="ChEBI" id="CHEBI:59776"/>
        <dbReference type="EC" id="4.2.1.20"/>
    </reaction>
</comment>
<feature type="active site" description="Proton acceptor" evidence="9">
    <location>
        <position position="61"/>
    </location>
</feature>
<evidence type="ECO:0000313" key="11">
    <source>
        <dbReference type="EMBL" id="PFG74082.1"/>
    </source>
</evidence>
<dbReference type="HAMAP" id="MF_00131">
    <property type="entry name" value="Trp_synth_alpha"/>
    <property type="match status" value="1"/>
</dbReference>
<dbReference type="CDD" id="cd04724">
    <property type="entry name" value="Tryptophan_synthase_alpha"/>
    <property type="match status" value="1"/>
</dbReference>
<keyword evidence="4 9" id="KW-0028">Amino-acid biosynthesis</keyword>
<keyword evidence="7 9" id="KW-0456">Lyase</keyword>
<evidence type="ECO:0000256" key="3">
    <source>
        <dbReference type="ARBA" id="ARBA00011270"/>
    </source>
</evidence>
<dbReference type="SUPFAM" id="SSF51366">
    <property type="entry name" value="Ribulose-phoshate binding barrel"/>
    <property type="match status" value="1"/>
</dbReference>
<feature type="active site" description="Proton acceptor" evidence="9">
    <location>
        <position position="50"/>
    </location>
</feature>
<dbReference type="InterPro" id="IPR011060">
    <property type="entry name" value="RibuloseP-bd_barrel"/>
</dbReference>
<protein>
    <recommendedName>
        <fullName evidence="9">Tryptophan synthase alpha chain</fullName>
        <ecNumber evidence="9">4.2.1.20</ecNumber>
    </recommendedName>
</protein>
<dbReference type="UniPathway" id="UPA00035">
    <property type="reaction ID" value="UER00044"/>
</dbReference>
<evidence type="ECO:0000256" key="7">
    <source>
        <dbReference type="ARBA" id="ARBA00023239"/>
    </source>
</evidence>
<evidence type="ECO:0000256" key="6">
    <source>
        <dbReference type="ARBA" id="ARBA00023141"/>
    </source>
</evidence>
<dbReference type="InterPro" id="IPR018204">
    <property type="entry name" value="Trp_synthase_alpha_AS"/>
</dbReference>
<proteinExistence type="inferred from homology"/>
<dbReference type="InterPro" id="IPR013785">
    <property type="entry name" value="Aldolase_TIM"/>
</dbReference>